<feature type="domain" description="UBC core" evidence="5">
    <location>
        <begin position="1"/>
        <end position="127"/>
    </location>
</feature>
<dbReference type="InterPro" id="IPR000608">
    <property type="entry name" value="UBC"/>
</dbReference>
<keyword evidence="4" id="KW-0067">ATP-binding</keyword>
<dbReference type="SMART" id="SM00212">
    <property type="entry name" value="UBCc"/>
    <property type="match status" value="1"/>
</dbReference>
<dbReference type="AlphaFoldDB" id="A0A670ZVF6"/>
<dbReference type="InterPro" id="IPR050113">
    <property type="entry name" value="Ub_conjugating_enzyme"/>
</dbReference>
<keyword evidence="1" id="KW-0808">Transferase</keyword>
<evidence type="ECO:0000259" key="5">
    <source>
        <dbReference type="PROSITE" id="PS50127"/>
    </source>
</evidence>
<sequence>INWNIFKKLILVYSIRSPWLTTVPFSDHLKYKLSLEFPSKYPYNAPTIKFLTPCYHPNVDLQGNICLDTLKDNHRSSLYDVWTILLSLQSLLGEPNMESPLNTEALDYNQRQKIQLSRLNLFNLRRV</sequence>
<comment type="similarity">
    <text evidence="4">Belongs to the ubiquitin-conjugating enzyme family.</text>
</comment>
<dbReference type="InterPro" id="IPR016135">
    <property type="entry name" value="UBQ-conjugating_enzyme/RWD"/>
</dbReference>
<evidence type="ECO:0000313" key="7">
    <source>
        <dbReference type="Proteomes" id="UP000472273"/>
    </source>
</evidence>
<dbReference type="GO" id="GO:0016740">
    <property type="term" value="F:transferase activity"/>
    <property type="evidence" value="ECO:0007669"/>
    <property type="project" value="UniProtKB-KW"/>
</dbReference>
<keyword evidence="2 4" id="KW-0833">Ubl conjugation pathway</keyword>
<organism evidence="6 7">
    <name type="scientific">Pseudonaja textilis</name>
    <name type="common">Eastern brown snake</name>
    <dbReference type="NCBI Taxonomy" id="8673"/>
    <lineage>
        <taxon>Eukaryota</taxon>
        <taxon>Metazoa</taxon>
        <taxon>Chordata</taxon>
        <taxon>Craniata</taxon>
        <taxon>Vertebrata</taxon>
        <taxon>Euteleostomi</taxon>
        <taxon>Lepidosauria</taxon>
        <taxon>Squamata</taxon>
        <taxon>Bifurcata</taxon>
        <taxon>Unidentata</taxon>
        <taxon>Episquamata</taxon>
        <taxon>Toxicofera</taxon>
        <taxon>Serpentes</taxon>
        <taxon>Colubroidea</taxon>
        <taxon>Elapidae</taxon>
        <taxon>Hydrophiinae</taxon>
        <taxon>Pseudonaja</taxon>
    </lineage>
</organism>
<dbReference type="InterPro" id="IPR023313">
    <property type="entry name" value="UBQ-conjugating_AS"/>
</dbReference>
<dbReference type="SUPFAM" id="SSF54495">
    <property type="entry name" value="UBC-like"/>
    <property type="match status" value="1"/>
</dbReference>
<dbReference type="Pfam" id="PF00179">
    <property type="entry name" value="UQ_con"/>
    <property type="match status" value="1"/>
</dbReference>
<evidence type="ECO:0000256" key="2">
    <source>
        <dbReference type="ARBA" id="ARBA00022786"/>
    </source>
</evidence>
<protein>
    <recommendedName>
        <fullName evidence="5">UBC core domain-containing protein</fullName>
    </recommendedName>
</protein>
<evidence type="ECO:0000256" key="3">
    <source>
        <dbReference type="PROSITE-ProRule" id="PRU10133"/>
    </source>
</evidence>
<dbReference type="Gene3D" id="3.10.110.10">
    <property type="entry name" value="Ubiquitin Conjugating Enzyme"/>
    <property type="match status" value="1"/>
</dbReference>
<accession>A0A670ZVF6</accession>
<reference evidence="6" key="1">
    <citation type="submission" date="2025-08" db="UniProtKB">
        <authorList>
            <consortium name="Ensembl"/>
        </authorList>
    </citation>
    <scope>IDENTIFICATION</scope>
</reference>
<dbReference type="GO" id="GO:0005524">
    <property type="term" value="F:ATP binding"/>
    <property type="evidence" value="ECO:0007669"/>
    <property type="project" value="UniProtKB-UniRule"/>
</dbReference>
<dbReference type="PROSITE" id="PS50127">
    <property type="entry name" value="UBC_2"/>
    <property type="match status" value="1"/>
</dbReference>
<dbReference type="PROSITE" id="PS00183">
    <property type="entry name" value="UBC_1"/>
    <property type="match status" value="1"/>
</dbReference>
<dbReference type="PANTHER" id="PTHR24067">
    <property type="entry name" value="UBIQUITIN-CONJUGATING ENZYME E2"/>
    <property type="match status" value="1"/>
</dbReference>
<evidence type="ECO:0000256" key="1">
    <source>
        <dbReference type="ARBA" id="ARBA00022679"/>
    </source>
</evidence>
<keyword evidence="7" id="KW-1185">Reference proteome</keyword>
<proteinExistence type="inferred from homology"/>
<feature type="active site" description="Glycyl thioester intermediate" evidence="3">
    <location>
        <position position="66"/>
    </location>
</feature>
<evidence type="ECO:0000256" key="4">
    <source>
        <dbReference type="RuleBase" id="RU362109"/>
    </source>
</evidence>
<dbReference type="Proteomes" id="UP000472273">
    <property type="component" value="Unplaced"/>
</dbReference>
<evidence type="ECO:0000313" key="6">
    <source>
        <dbReference type="Ensembl" id="ENSPTXP00000026758.1"/>
    </source>
</evidence>
<reference evidence="6" key="2">
    <citation type="submission" date="2025-09" db="UniProtKB">
        <authorList>
            <consortium name="Ensembl"/>
        </authorList>
    </citation>
    <scope>IDENTIFICATION</scope>
</reference>
<dbReference type="GeneTree" id="ENSGT00930000150941"/>
<keyword evidence="4" id="KW-0547">Nucleotide-binding</keyword>
<dbReference type="Ensembl" id="ENSPTXT00000027578.1">
    <property type="protein sequence ID" value="ENSPTXP00000026758.1"/>
    <property type="gene ID" value="ENSPTXG00000018494.1"/>
</dbReference>
<name>A0A670ZVF6_PSETE</name>